<dbReference type="AlphaFoldDB" id="A0A1B8P7B7"/>
<evidence type="ECO:0000313" key="3">
    <source>
        <dbReference type="Proteomes" id="UP000092504"/>
    </source>
</evidence>
<gene>
    <name evidence="2" type="ORF">A8U91_02571</name>
</gene>
<keyword evidence="1" id="KW-0472">Membrane</keyword>
<accession>A0A1B8P7B7</accession>
<organism evidence="2 3">
    <name type="scientific">Halomonas elongata</name>
    <dbReference type="NCBI Taxonomy" id="2746"/>
    <lineage>
        <taxon>Bacteria</taxon>
        <taxon>Pseudomonadati</taxon>
        <taxon>Pseudomonadota</taxon>
        <taxon>Gammaproteobacteria</taxon>
        <taxon>Oceanospirillales</taxon>
        <taxon>Halomonadaceae</taxon>
        <taxon>Halomonas</taxon>
    </lineage>
</organism>
<feature type="transmembrane region" description="Helical" evidence="1">
    <location>
        <begin position="12"/>
        <end position="32"/>
    </location>
</feature>
<proteinExistence type="predicted"/>
<sequence length="83" mass="9206">MAQPAFDTLRALAIASQALGFILIITLETVMGDAARPWQGWTLAAMVVAALWIALVRLYRRNKARKRRDIRDQALSAHACSGR</sequence>
<keyword evidence="1" id="KW-0812">Transmembrane</keyword>
<name>A0A1B8P7B7_HALEL</name>
<reference evidence="2 3" key="1">
    <citation type="submission" date="2016-06" db="EMBL/GenBank/DDBJ databases">
        <title>Genome sequence of halotolerant plant growth promoting strain of Halomonas elongata HEK1 isolated from salterns of Rann of Kutch, Gujarat, India.</title>
        <authorList>
            <person name="Gaba S."/>
            <person name="Singh R.N."/>
            <person name="Abrol S."/>
            <person name="Kaushik R."/>
            <person name="Saxena A.K."/>
        </authorList>
    </citation>
    <scope>NUCLEOTIDE SEQUENCE [LARGE SCALE GENOMIC DNA]</scope>
    <source>
        <strain evidence="2 3">HEK1</strain>
    </source>
</reference>
<protein>
    <submittedName>
        <fullName evidence="2">Uncharacterized protein</fullName>
    </submittedName>
</protein>
<keyword evidence="1" id="KW-1133">Transmembrane helix</keyword>
<feature type="transmembrane region" description="Helical" evidence="1">
    <location>
        <begin position="38"/>
        <end position="59"/>
    </location>
</feature>
<dbReference type="PATRIC" id="fig|2746.7.peg.2643"/>
<dbReference type="EMBL" id="MAJD01000001">
    <property type="protein sequence ID" value="OBX38185.1"/>
    <property type="molecule type" value="Genomic_DNA"/>
</dbReference>
<dbReference type="Proteomes" id="UP000092504">
    <property type="component" value="Unassembled WGS sequence"/>
</dbReference>
<evidence type="ECO:0000313" key="2">
    <source>
        <dbReference type="EMBL" id="OBX38185.1"/>
    </source>
</evidence>
<evidence type="ECO:0000256" key="1">
    <source>
        <dbReference type="SAM" id="Phobius"/>
    </source>
</evidence>
<comment type="caution">
    <text evidence="2">The sequence shown here is derived from an EMBL/GenBank/DDBJ whole genome shotgun (WGS) entry which is preliminary data.</text>
</comment>